<comment type="caution">
    <text evidence="2">The sequence shown here is derived from an EMBL/GenBank/DDBJ whole genome shotgun (WGS) entry which is preliminary data.</text>
</comment>
<organism evidence="2 3">
    <name type="scientific">Protopolystoma xenopodis</name>
    <dbReference type="NCBI Taxonomy" id="117903"/>
    <lineage>
        <taxon>Eukaryota</taxon>
        <taxon>Metazoa</taxon>
        <taxon>Spiralia</taxon>
        <taxon>Lophotrochozoa</taxon>
        <taxon>Platyhelminthes</taxon>
        <taxon>Monogenea</taxon>
        <taxon>Polyopisthocotylea</taxon>
        <taxon>Polystomatidea</taxon>
        <taxon>Polystomatidae</taxon>
        <taxon>Protopolystoma</taxon>
    </lineage>
</organism>
<dbReference type="Proteomes" id="UP000784294">
    <property type="component" value="Unassembled WGS sequence"/>
</dbReference>
<protein>
    <submittedName>
        <fullName evidence="2">Uncharacterized protein</fullName>
    </submittedName>
</protein>
<reference evidence="2" key="1">
    <citation type="submission" date="2018-11" db="EMBL/GenBank/DDBJ databases">
        <authorList>
            <consortium name="Pathogen Informatics"/>
        </authorList>
    </citation>
    <scope>NUCLEOTIDE SEQUENCE</scope>
</reference>
<proteinExistence type="predicted"/>
<evidence type="ECO:0000313" key="2">
    <source>
        <dbReference type="EMBL" id="VEL24141.1"/>
    </source>
</evidence>
<evidence type="ECO:0000313" key="3">
    <source>
        <dbReference type="Proteomes" id="UP000784294"/>
    </source>
</evidence>
<accession>A0A3S5FEA7</accession>
<name>A0A3S5FEA7_9PLAT</name>
<gene>
    <name evidence="2" type="ORF">PXEA_LOCUS17581</name>
</gene>
<evidence type="ECO:0000256" key="1">
    <source>
        <dbReference type="SAM" id="MobiDB-lite"/>
    </source>
</evidence>
<feature type="region of interest" description="Disordered" evidence="1">
    <location>
        <begin position="30"/>
        <end position="52"/>
    </location>
</feature>
<sequence length="259" mass="27998">MEASPATIAQETFQRPVTLPFCARIGPSKGRRDKCLSRPPGSVGQYGVDSPRRVARRSLRRRVSAASVGVDRTRQVPGSTAVRTGLQDFGASSTPEPVFGCIADLDPSPLSGRLSGRTVAAACPSVERRKPTTSSCRREDCSFGLSLPGGSIKAAIHFGLSSKETPKRDKSEGINLFYCLPCRGLSSVICKLYCFYMCFFPQCLQTSPISSFPISCADRITLATTSKTHKDGYSQIISKFSTPFLVKLAERAMLETVGK</sequence>
<dbReference type="AlphaFoldDB" id="A0A3S5FEA7"/>
<dbReference type="EMBL" id="CAAALY010066109">
    <property type="protein sequence ID" value="VEL24141.1"/>
    <property type="molecule type" value="Genomic_DNA"/>
</dbReference>
<keyword evidence="3" id="KW-1185">Reference proteome</keyword>